<evidence type="ECO:0000256" key="5">
    <source>
        <dbReference type="ARBA" id="ARBA00023136"/>
    </source>
</evidence>
<accession>A0A1I6G250</accession>
<comment type="function">
    <text evidence="7">This protein is part of the stalk that links CF(0) to CF(1). It either transmits conformational changes from CF(0) to CF(1) or is implicated in proton conduction.</text>
</comment>
<keyword evidence="6 7" id="KW-0066">ATP synthesis</keyword>
<keyword evidence="8" id="KW-0175">Coiled coil</keyword>
<name>A0A1I6G250_9FLAO</name>
<keyword evidence="2 7" id="KW-0813">Transport</keyword>
<dbReference type="GO" id="GO:0005886">
    <property type="term" value="C:plasma membrane"/>
    <property type="evidence" value="ECO:0007669"/>
    <property type="project" value="UniProtKB-SubCell"/>
</dbReference>
<dbReference type="GO" id="GO:0046933">
    <property type="term" value="F:proton-transporting ATP synthase activity, rotational mechanism"/>
    <property type="evidence" value="ECO:0007669"/>
    <property type="project" value="UniProtKB-UniRule"/>
</dbReference>
<evidence type="ECO:0000313" key="9">
    <source>
        <dbReference type="EMBL" id="SFR36210.1"/>
    </source>
</evidence>
<keyword evidence="4 7" id="KW-0406">Ion transport</keyword>
<evidence type="ECO:0000256" key="1">
    <source>
        <dbReference type="ARBA" id="ARBA00004370"/>
    </source>
</evidence>
<reference evidence="9 10" key="1">
    <citation type="submission" date="2016-10" db="EMBL/GenBank/DDBJ databases">
        <authorList>
            <person name="de Groot N.N."/>
        </authorList>
    </citation>
    <scope>NUCLEOTIDE SEQUENCE [LARGE SCALE GENOMIC DNA]</scope>
    <source>
        <strain evidence="9 10">DSM 21019</strain>
    </source>
</reference>
<evidence type="ECO:0000256" key="4">
    <source>
        <dbReference type="ARBA" id="ARBA00023065"/>
    </source>
</evidence>
<dbReference type="STRING" id="400055.SAMN04490243_1105"/>
<keyword evidence="7" id="KW-0139">CF(1)</keyword>
<dbReference type="AlphaFoldDB" id="A0A1I6G250"/>
<sequence>MSETLAAYRYAKAVMDLAVESKQADALEKDMRQVREAIAESEDLRDLLGNPVVNTAEKLKALKAVFAGAKPMTQKLFDVLGENKRIGLLDTVAHQFILLYEKMQGQDVALVTTAVPLSAAQEKSILSQLKKITGKETSLKNEVDPELIGGFVLRVGDLEYNASVAGKLDHLKRELIKR</sequence>
<dbReference type="GO" id="GO:0045259">
    <property type="term" value="C:proton-transporting ATP synthase complex"/>
    <property type="evidence" value="ECO:0007669"/>
    <property type="project" value="UniProtKB-KW"/>
</dbReference>
<dbReference type="Proteomes" id="UP000199534">
    <property type="component" value="Unassembled WGS sequence"/>
</dbReference>
<keyword evidence="5 7" id="KW-0472">Membrane</keyword>
<dbReference type="PRINTS" id="PR00125">
    <property type="entry name" value="ATPASEDELTA"/>
</dbReference>
<gene>
    <name evidence="7" type="primary">atpH</name>
    <name evidence="9" type="ORF">SAMN04490243_1105</name>
</gene>
<comment type="function">
    <text evidence="7">F(1)F(0) ATP synthase produces ATP from ADP in the presence of a proton or sodium gradient. F-type ATPases consist of two structural domains, F(1) containing the extramembraneous catalytic core and F(0) containing the membrane proton channel, linked together by a central stalk and a peripheral stalk. During catalysis, ATP synthesis in the catalytic domain of F(1) is coupled via a rotary mechanism of the central stalk subunits to proton translocation.</text>
</comment>
<dbReference type="InterPro" id="IPR026015">
    <property type="entry name" value="ATP_synth_OSCP/delta_N_sf"/>
</dbReference>
<dbReference type="HAMAP" id="MF_01416">
    <property type="entry name" value="ATP_synth_delta_bact"/>
    <property type="match status" value="1"/>
</dbReference>
<dbReference type="PANTHER" id="PTHR11910">
    <property type="entry name" value="ATP SYNTHASE DELTA CHAIN"/>
    <property type="match status" value="1"/>
</dbReference>
<evidence type="ECO:0000256" key="6">
    <source>
        <dbReference type="ARBA" id="ARBA00023310"/>
    </source>
</evidence>
<dbReference type="OrthoDB" id="9802471at2"/>
<proteinExistence type="inferred from homology"/>
<evidence type="ECO:0000313" key="10">
    <source>
        <dbReference type="Proteomes" id="UP000199534"/>
    </source>
</evidence>
<comment type="similarity">
    <text evidence="7">Belongs to the ATPase delta chain family.</text>
</comment>
<protein>
    <recommendedName>
        <fullName evidence="7">ATP synthase subunit delta</fullName>
    </recommendedName>
    <alternativeName>
        <fullName evidence="7">ATP synthase F(1) sector subunit delta</fullName>
    </alternativeName>
    <alternativeName>
        <fullName evidence="7">F-type ATPase subunit delta</fullName>
        <shortName evidence="7">F-ATPase subunit delta</shortName>
    </alternativeName>
</protein>
<dbReference type="RefSeq" id="WP_092981327.1">
    <property type="nucleotide sequence ID" value="NZ_FOYQ01000001.1"/>
</dbReference>
<evidence type="ECO:0000256" key="8">
    <source>
        <dbReference type="SAM" id="Coils"/>
    </source>
</evidence>
<keyword evidence="10" id="KW-1185">Reference proteome</keyword>
<dbReference type="EMBL" id="FOYQ01000001">
    <property type="protein sequence ID" value="SFR36210.1"/>
    <property type="molecule type" value="Genomic_DNA"/>
</dbReference>
<organism evidence="9 10">
    <name type="scientific">Robiginitalea myxolifaciens</name>
    <dbReference type="NCBI Taxonomy" id="400055"/>
    <lineage>
        <taxon>Bacteria</taxon>
        <taxon>Pseudomonadati</taxon>
        <taxon>Bacteroidota</taxon>
        <taxon>Flavobacteriia</taxon>
        <taxon>Flavobacteriales</taxon>
        <taxon>Flavobacteriaceae</taxon>
        <taxon>Robiginitalea</taxon>
    </lineage>
</organism>
<dbReference type="InterPro" id="IPR000711">
    <property type="entry name" value="ATPase_OSCP/dsu"/>
</dbReference>
<dbReference type="NCBIfam" id="TIGR01145">
    <property type="entry name" value="ATP_synt_delta"/>
    <property type="match status" value="1"/>
</dbReference>
<keyword evidence="7" id="KW-1003">Cell membrane</keyword>
<evidence type="ECO:0000256" key="7">
    <source>
        <dbReference type="HAMAP-Rule" id="MF_01416"/>
    </source>
</evidence>
<evidence type="ECO:0000256" key="3">
    <source>
        <dbReference type="ARBA" id="ARBA00022781"/>
    </source>
</evidence>
<comment type="subcellular location">
    <subcellularLocation>
        <location evidence="7">Cell membrane</location>
        <topology evidence="7">Peripheral membrane protein</topology>
    </subcellularLocation>
    <subcellularLocation>
        <location evidence="1">Membrane</location>
    </subcellularLocation>
</comment>
<feature type="coiled-coil region" evidence="8">
    <location>
        <begin position="17"/>
        <end position="47"/>
    </location>
</feature>
<keyword evidence="3 7" id="KW-0375">Hydrogen ion transport</keyword>
<dbReference type="SUPFAM" id="SSF47928">
    <property type="entry name" value="N-terminal domain of the delta subunit of the F1F0-ATP synthase"/>
    <property type="match status" value="1"/>
</dbReference>
<evidence type="ECO:0000256" key="2">
    <source>
        <dbReference type="ARBA" id="ARBA00022448"/>
    </source>
</evidence>
<dbReference type="Pfam" id="PF00213">
    <property type="entry name" value="OSCP"/>
    <property type="match status" value="1"/>
</dbReference>
<dbReference type="Gene3D" id="1.10.520.20">
    <property type="entry name" value="N-terminal domain of the delta subunit of the F1F0-ATP synthase"/>
    <property type="match status" value="1"/>
</dbReference>